<dbReference type="RefSeq" id="WP_045670665.1">
    <property type="nucleotide sequence ID" value="NZ_CP011058.1"/>
</dbReference>
<evidence type="ECO:0008006" key="4">
    <source>
        <dbReference type="Google" id="ProtNLM"/>
    </source>
</evidence>
<dbReference type="PATRIC" id="fig|1126833.4.peg.2719"/>
<reference evidence="2 3" key="1">
    <citation type="journal article" date="2015" name="J. Biotechnol.">
        <title>Complete genome sequence of Paenibacillus beijingensis 7188(T) (=DSM 24997(T)), a novel rhizobacterium from jujube garden soil.</title>
        <authorList>
            <person name="Kwak Y."/>
            <person name="Shin J.H."/>
        </authorList>
    </citation>
    <scope>NUCLEOTIDE SEQUENCE [LARGE SCALE GENOMIC DNA]</scope>
    <source>
        <strain evidence="2 3">DSM 24997</strain>
    </source>
</reference>
<keyword evidence="1" id="KW-0812">Transmembrane</keyword>
<keyword evidence="1" id="KW-1133">Transmembrane helix</keyword>
<gene>
    <name evidence="2" type="ORF">VN24_12400</name>
</gene>
<evidence type="ECO:0000313" key="2">
    <source>
        <dbReference type="EMBL" id="AJY75232.1"/>
    </source>
</evidence>
<dbReference type="HOGENOM" id="CLU_200487_0_0_9"/>
<evidence type="ECO:0000313" key="3">
    <source>
        <dbReference type="Proteomes" id="UP000032633"/>
    </source>
</evidence>
<protein>
    <recommendedName>
        <fullName evidence="4">DUF2759 domain-containing protein</fullName>
    </recommendedName>
</protein>
<dbReference type="EMBL" id="CP011058">
    <property type="protein sequence ID" value="AJY75232.1"/>
    <property type="molecule type" value="Genomic_DNA"/>
</dbReference>
<accession>A0A0D5NJR6</accession>
<reference evidence="3" key="2">
    <citation type="submission" date="2015-03" db="EMBL/GenBank/DDBJ databases">
        <title>Genome sequence of Paenibacillus beijingensis strain DSM 24997T.</title>
        <authorList>
            <person name="Kwak Y."/>
            <person name="Shin J.-H."/>
        </authorList>
    </citation>
    <scope>NUCLEOTIDE SEQUENCE [LARGE SCALE GENOMIC DNA]</scope>
    <source>
        <strain evidence="3">DSM 24997</strain>
    </source>
</reference>
<keyword evidence="3" id="KW-1185">Reference proteome</keyword>
<name>A0A0D5NJR6_9BACL</name>
<dbReference type="KEGG" id="pbj:VN24_12400"/>
<organism evidence="2 3">
    <name type="scientific">Paenibacillus beijingensis</name>
    <dbReference type="NCBI Taxonomy" id="1126833"/>
    <lineage>
        <taxon>Bacteria</taxon>
        <taxon>Bacillati</taxon>
        <taxon>Bacillota</taxon>
        <taxon>Bacilli</taxon>
        <taxon>Bacillales</taxon>
        <taxon>Paenibacillaceae</taxon>
        <taxon>Paenibacillus</taxon>
    </lineage>
</organism>
<sequence>MFIAAEAANAASSTSNFNVFDIFMILFTIIIAWGLFRLMGAKPKRNLFAIGFTAVSLAVFLFIDYVMVFKVWLS</sequence>
<dbReference type="AlphaFoldDB" id="A0A0D5NJR6"/>
<evidence type="ECO:0000256" key="1">
    <source>
        <dbReference type="SAM" id="Phobius"/>
    </source>
</evidence>
<feature type="transmembrane region" description="Helical" evidence="1">
    <location>
        <begin position="48"/>
        <end position="73"/>
    </location>
</feature>
<proteinExistence type="predicted"/>
<keyword evidence="1" id="KW-0472">Membrane</keyword>
<dbReference type="Proteomes" id="UP000032633">
    <property type="component" value="Chromosome"/>
</dbReference>
<dbReference type="OrthoDB" id="2679967at2"/>
<feature type="transmembrane region" description="Helical" evidence="1">
    <location>
        <begin position="17"/>
        <end position="36"/>
    </location>
</feature>